<dbReference type="NCBIfam" id="TIGR01766">
    <property type="entry name" value="IS200/IS605 family accessory protein TnpB-like domain"/>
    <property type="match status" value="1"/>
</dbReference>
<evidence type="ECO:0000313" key="7">
    <source>
        <dbReference type="Proteomes" id="UP000017127"/>
    </source>
</evidence>
<dbReference type="GO" id="GO:0006310">
    <property type="term" value="P:DNA recombination"/>
    <property type="evidence" value="ECO:0007669"/>
    <property type="project" value="UniProtKB-KW"/>
</dbReference>
<keyword evidence="2" id="KW-0815">Transposition</keyword>
<evidence type="ECO:0000259" key="5">
    <source>
        <dbReference type="Pfam" id="PF01385"/>
    </source>
</evidence>
<evidence type="ECO:0000313" key="6">
    <source>
        <dbReference type="EMBL" id="ERT06064.1"/>
    </source>
</evidence>
<dbReference type="Proteomes" id="UP000017127">
    <property type="component" value="Unassembled WGS sequence"/>
</dbReference>
<reference evidence="6 7" key="1">
    <citation type="journal article" date="2013" name="Front. Microbiol.">
        <title>Comparative genomic analyses of the cyanobacterium, Lyngbya aestuarii BL J, a powerful hydrogen producer.</title>
        <authorList>
            <person name="Kothari A."/>
            <person name="Vaughn M."/>
            <person name="Garcia-Pichel F."/>
        </authorList>
    </citation>
    <scope>NUCLEOTIDE SEQUENCE [LARGE SCALE GENOMIC DNA]</scope>
    <source>
        <strain evidence="6 7">BL J</strain>
    </source>
</reference>
<comment type="caution">
    <text evidence="6">The sequence shown here is derived from an EMBL/GenBank/DDBJ whole genome shotgun (WGS) entry which is preliminary data.</text>
</comment>
<sequence length="228" mass="26704">MKEDKISLSKIGKLKIIWSKPLPNPPSSVTVIKDAANRYFLSFVIEVNQQLLPESPNSVGIDLGIKTFAVLSTGEKIDAPKPLKHKIKRLRKLNRNLSRKQKGSNRYERARVRKAKLYARMKDTRKDFLHKLSTRIIHENQVIVLEDLNVAGMVKNRKLSKAISDLGWRQFRTFIEGKAEKYGRDFRVISRWEPTTHALFVLRFCWWQIRPFCQGMDLFKLRDSSRQR</sequence>
<dbReference type="GO" id="GO:0003677">
    <property type="term" value="F:DNA binding"/>
    <property type="evidence" value="ECO:0007669"/>
    <property type="project" value="UniProtKB-KW"/>
</dbReference>
<feature type="domain" description="Probable transposase IS891/IS1136/IS1341" evidence="5">
    <location>
        <begin position="43"/>
        <end position="157"/>
    </location>
</feature>
<keyword evidence="7" id="KW-1185">Reference proteome</keyword>
<dbReference type="NCBIfam" id="NF040570">
    <property type="entry name" value="guided_TnpB"/>
    <property type="match status" value="1"/>
</dbReference>
<dbReference type="InterPro" id="IPR010095">
    <property type="entry name" value="Cas12f1-like_TNB"/>
</dbReference>
<proteinExistence type="inferred from homology"/>
<protein>
    <submittedName>
        <fullName evidence="6">Transposase, IS605 OrfB family</fullName>
    </submittedName>
</protein>
<dbReference type="AlphaFoldDB" id="U7QDV7"/>
<dbReference type="PATRIC" id="fig|1348334.3.peg.3869"/>
<organism evidence="6 7">
    <name type="scientific">Lyngbya aestuarii BL J</name>
    <dbReference type="NCBI Taxonomy" id="1348334"/>
    <lineage>
        <taxon>Bacteria</taxon>
        <taxon>Bacillati</taxon>
        <taxon>Cyanobacteriota</taxon>
        <taxon>Cyanophyceae</taxon>
        <taxon>Oscillatoriophycideae</taxon>
        <taxon>Oscillatoriales</taxon>
        <taxon>Microcoleaceae</taxon>
        <taxon>Lyngbya</taxon>
    </lineage>
</organism>
<name>U7QDV7_9CYAN</name>
<dbReference type="EMBL" id="AUZM01000043">
    <property type="protein sequence ID" value="ERT06064.1"/>
    <property type="molecule type" value="Genomic_DNA"/>
</dbReference>
<keyword evidence="4" id="KW-0233">DNA recombination</keyword>
<dbReference type="InterPro" id="IPR001959">
    <property type="entry name" value="Transposase"/>
</dbReference>
<comment type="similarity">
    <text evidence="1">In the C-terminal section; belongs to the transposase 35 family.</text>
</comment>
<keyword evidence="3" id="KW-0238">DNA-binding</keyword>
<evidence type="ECO:0000256" key="2">
    <source>
        <dbReference type="ARBA" id="ARBA00022578"/>
    </source>
</evidence>
<dbReference type="GO" id="GO:0032196">
    <property type="term" value="P:transposition"/>
    <property type="evidence" value="ECO:0007669"/>
    <property type="project" value="UniProtKB-KW"/>
</dbReference>
<evidence type="ECO:0000256" key="4">
    <source>
        <dbReference type="ARBA" id="ARBA00023172"/>
    </source>
</evidence>
<evidence type="ECO:0000256" key="3">
    <source>
        <dbReference type="ARBA" id="ARBA00023125"/>
    </source>
</evidence>
<evidence type="ECO:0000256" key="1">
    <source>
        <dbReference type="ARBA" id="ARBA00008761"/>
    </source>
</evidence>
<gene>
    <name evidence="6" type="ORF">M595_4001</name>
</gene>
<accession>U7QDV7</accession>
<dbReference type="Pfam" id="PF01385">
    <property type="entry name" value="OrfB_IS605"/>
    <property type="match status" value="1"/>
</dbReference>